<dbReference type="RefSeq" id="WP_248434241.1">
    <property type="nucleotide sequence ID" value="NZ_CP096205.1"/>
</dbReference>
<dbReference type="InterPro" id="IPR010982">
    <property type="entry name" value="Lambda_DNA-bd_dom_sf"/>
</dbReference>
<sequence length="119" mass="13996">MEHQKLIQARKSKGFTQEQMASNIAMEQTTYSRKERGKSPISDEEWQRFAKTLDVTVEEIKESQQPNLKNEHCTFQYNSIGIQFISIPQEVLDTILKYNKKLEEENEKLKNEIKKAGQF</sequence>
<accession>A0ABY4KEX3</accession>
<dbReference type="EMBL" id="CP096205">
    <property type="protein sequence ID" value="UPQ79249.1"/>
    <property type="molecule type" value="Genomic_DNA"/>
</dbReference>
<evidence type="ECO:0000313" key="5">
    <source>
        <dbReference type="EMBL" id="UPQ79249.1"/>
    </source>
</evidence>
<dbReference type="Pfam" id="PF01381">
    <property type="entry name" value="HTH_3"/>
    <property type="match status" value="1"/>
</dbReference>
<dbReference type="SMART" id="SM00530">
    <property type="entry name" value="HTH_XRE"/>
    <property type="match status" value="1"/>
</dbReference>
<dbReference type="Gene3D" id="1.10.260.40">
    <property type="entry name" value="lambda repressor-like DNA-binding domains"/>
    <property type="match status" value="1"/>
</dbReference>
<keyword evidence="6" id="KW-1185">Reference proteome</keyword>
<evidence type="ECO:0000259" key="4">
    <source>
        <dbReference type="PROSITE" id="PS50943"/>
    </source>
</evidence>
<feature type="compositionally biased region" description="Polar residues" evidence="3">
    <location>
        <begin position="14"/>
        <end position="31"/>
    </location>
</feature>
<keyword evidence="2" id="KW-0175">Coiled coil</keyword>
<evidence type="ECO:0000256" key="1">
    <source>
        <dbReference type="ARBA" id="ARBA00023125"/>
    </source>
</evidence>
<feature type="region of interest" description="Disordered" evidence="3">
    <location>
        <begin position="1"/>
        <end position="43"/>
    </location>
</feature>
<feature type="coiled-coil region" evidence="2">
    <location>
        <begin position="92"/>
        <end position="119"/>
    </location>
</feature>
<dbReference type="PROSITE" id="PS50943">
    <property type="entry name" value="HTH_CROC1"/>
    <property type="match status" value="1"/>
</dbReference>
<keyword evidence="1" id="KW-0238">DNA-binding</keyword>
<name>A0ABY4KEX3_9FLAO</name>
<protein>
    <submittedName>
        <fullName evidence="5">Helix-turn-helix domain-containing protein</fullName>
    </submittedName>
</protein>
<gene>
    <name evidence="5" type="ORF">M0M57_00050</name>
</gene>
<dbReference type="InterPro" id="IPR001387">
    <property type="entry name" value="Cro/C1-type_HTH"/>
</dbReference>
<dbReference type="Proteomes" id="UP000830583">
    <property type="component" value="Chromosome"/>
</dbReference>
<dbReference type="CDD" id="cd00093">
    <property type="entry name" value="HTH_XRE"/>
    <property type="match status" value="1"/>
</dbReference>
<proteinExistence type="predicted"/>
<evidence type="ECO:0000313" key="6">
    <source>
        <dbReference type="Proteomes" id="UP000830583"/>
    </source>
</evidence>
<dbReference type="PANTHER" id="PTHR46558">
    <property type="entry name" value="TRACRIPTIONAL REGULATORY PROTEIN-RELATED-RELATED"/>
    <property type="match status" value="1"/>
</dbReference>
<dbReference type="PANTHER" id="PTHR46558:SF11">
    <property type="entry name" value="HTH-TYPE TRANSCRIPTIONAL REGULATOR XRE"/>
    <property type="match status" value="1"/>
</dbReference>
<dbReference type="SUPFAM" id="SSF47413">
    <property type="entry name" value="lambda repressor-like DNA-binding domains"/>
    <property type="match status" value="1"/>
</dbReference>
<evidence type="ECO:0000256" key="3">
    <source>
        <dbReference type="SAM" id="MobiDB-lite"/>
    </source>
</evidence>
<evidence type="ECO:0000256" key="2">
    <source>
        <dbReference type="SAM" id="Coils"/>
    </source>
</evidence>
<feature type="domain" description="HTH cro/C1-type" evidence="4">
    <location>
        <begin position="6"/>
        <end position="60"/>
    </location>
</feature>
<organism evidence="5 6">
    <name type="scientific">Flavobacterium azooxidireducens</name>
    <dbReference type="NCBI Taxonomy" id="1871076"/>
    <lineage>
        <taxon>Bacteria</taxon>
        <taxon>Pseudomonadati</taxon>
        <taxon>Bacteroidota</taxon>
        <taxon>Flavobacteriia</taxon>
        <taxon>Flavobacteriales</taxon>
        <taxon>Flavobacteriaceae</taxon>
        <taxon>Flavobacterium</taxon>
    </lineage>
</organism>
<reference evidence="5" key="1">
    <citation type="submission" date="2022-04" db="EMBL/GenBank/DDBJ databases">
        <title>Consumption of N2O by Flavobacterium azooxidireducens sp. nov. isolated from Decomposing Leaf Litter of Phragmites australis (Cav.).</title>
        <authorList>
            <person name="Behrendt U."/>
            <person name="Spanner T."/>
            <person name="Augustin J."/>
            <person name="Horn M.A."/>
            <person name="Kolb S."/>
            <person name="Ulrich A."/>
        </authorList>
    </citation>
    <scope>NUCLEOTIDE SEQUENCE</scope>
    <source>
        <strain evidence="5">IGB 4-14</strain>
    </source>
</reference>